<dbReference type="GO" id="GO:0009734">
    <property type="term" value="P:auxin-activated signaling pathway"/>
    <property type="evidence" value="ECO:0007669"/>
    <property type="project" value="UniProtKB-UniRule"/>
</dbReference>
<keyword evidence="7 8" id="KW-0927">Auxin signaling pathway</keyword>
<keyword evidence="5 8" id="KW-0804">Transcription</keyword>
<dbReference type="PANTHER" id="PTHR31734:SF138">
    <property type="entry name" value="AUXIN-RESPONSIVE PROTEIN IAA8"/>
    <property type="match status" value="1"/>
</dbReference>
<dbReference type="Gene3D" id="3.10.20.90">
    <property type="entry name" value="Phosphatidylinositol 3-kinase Catalytic Subunit, Chain A, domain 1"/>
    <property type="match status" value="1"/>
</dbReference>
<evidence type="ECO:0000256" key="9">
    <source>
        <dbReference type="SAM" id="MobiDB-lite"/>
    </source>
</evidence>
<accession>A0A0D6R528</accession>
<dbReference type="AlphaFoldDB" id="A0A0D6R528"/>
<comment type="similarity">
    <text evidence="2 8">Belongs to the Aux/IAA family.</text>
</comment>
<evidence type="ECO:0000256" key="6">
    <source>
        <dbReference type="ARBA" id="ARBA00023242"/>
    </source>
</evidence>
<dbReference type="GO" id="GO:0005634">
    <property type="term" value="C:nucleus"/>
    <property type="evidence" value="ECO:0007669"/>
    <property type="project" value="UniProtKB-SubCell"/>
</dbReference>
<evidence type="ECO:0000313" key="11">
    <source>
        <dbReference type="EMBL" id="JAG97821.1"/>
    </source>
</evidence>
<keyword evidence="3 8" id="KW-0678">Repressor</keyword>
<dbReference type="SUPFAM" id="SSF54277">
    <property type="entry name" value="CAD &amp; PB1 domains"/>
    <property type="match status" value="1"/>
</dbReference>
<evidence type="ECO:0000256" key="5">
    <source>
        <dbReference type="ARBA" id="ARBA00023163"/>
    </source>
</evidence>
<evidence type="ECO:0000256" key="8">
    <source>
        <dbReference type="RuleBase" id="RU004549"/>
    </source>
</evidence>
<dbReference type="EMBL" id="GCKF01031193">
    <property type="protein sequence ID" value="JAG97821.1"/>
    <property type="molecule type" value="Transcribed_RNA"/>
</dbReference>
<dbReference type="PROSITE" id="PS51745">
    <property type="entry name" value="PB1"/>
    <property type="match status" value="1"/>
</dbReference>
<evidence type="ECO:0000256" key="3">
    <source>
        <dbReference type="ARBA" id="ARBA00022491"/>
    </source>
</evidence>
<comment type="subcellular location">
    <subcellularLocation>
        <location evidence="1 8">Nucleus</location>
    </subcellularLocation>
</comment>
<dbReference type="Pfam" id="PF02309">
    <property type="entry name" value="AUX_IAA"/>
    <property type="match status" value="1"/>
</dbReference>
<comment type="subunit">
    <text evidence="8">Homodimers and heterodimers.</text>
</comment>
<proteinExistence type="inferred from homology"/>
<reference evidence="11" key="1">
    <citation type="submission" date="2015-03" db="EMBL/GenBank/DDBJ databases">
        <title>A transcriptome of Araucaria cunninghamii, an australian fine timber species.</title>
        <authorList>
            <person name="Jing Yi C.J.Y."/>
            <person name="Yin San L.Y.S."/>
            <person name="Abdul Karim S.S."/>
            <person name="Wan Azmi N.N."/>
            <person name="Hercus R.R."/>
            <person name="Croft L.L."/>
        </authorList>
    </citation>
    <scope>NUCLEOTIDE SEQUENCE</scope>
    <source>
        <strain evidence="11">MI0301</strain>
        <tissue evidence="11">Leaf</tissue>
    </source>
</reference>
<keyword evidence="4 8" id="KW-0805">Transcription regulation</keyword>
<dbReference type="InterPro" id="IPR033389">
    <property type="entry name" value="AUX/IAA_dom"/>
</dbReference>
<comment type="function">
    <text evidence="8">Aux/IAA proteins are short-lived transcriptional factors that function as repressors of early auxin response genes at low auxin concentrations.</text>
</comment>
<dbReference type="GO" id="GO:0006355">
    <property type="term" value="P:regulation of DNA-templated transcription"/>
    <property type="evidence" value="ECO:0007669"/>
    <property type="project" value="InterPro"/>
</dbReference>
<dbReference type="InterPro" id="IPR003311">
    <property type="entry name" value="AUX_IAA"/>
</dbReference>
<evidence type="ECO:0000256" key="2">
    <source>
        <dbReference type="ARBA" id="ARBA00006728"/>
    </source>
</evidence>
<organism evidence="11">
    <name type="scientific">Araucaria cunninghamii</name>
    <name type="common">Hoop pine</name>
    <name type="synonym">Moreton Bay pine</name>
    <dbReference type="NCBI Taxonomy" id="56994"/>
    <lineage>
        <taxon>Eukaryota</taxon>
        <taxon>Viridiplantae</taxon>
        <taxon>Streptophyta</taxon>
        <taxon>Embryophyta</taxon>
        <taxon>Tracheophyta</taxon>
        <taxon>Spermatophyta</taxon>
        <taxon>Pinopsida</taxon>
        <taxon>Pinidae</taxon>
        <taxon>Conifers II</taxon>
        <taxon>Araucariales</taxon>
        <taxon>Araucariaceae</taxon>
        <taxon>Araucaria</taxon>
    </lineage>
</organism>
<dbReference type="FunFam" id="3.10.20.90:FF:000078">
    <property type="entry name" value="Auxin-responsive protein"/>
    <property type="match status" value="1"/>
</dbReference>
<feature type="region of interest" description="Disordered" evidence="9">
    <location>
        <begin position="1"/>
        <end position="34"/>
    </location>
</feature>
<evidence type="ECO:0000256" key="7">
    <source>
        <dbReference type="ARBA" id="ARBA00023294"/>
    </source>
</evidence>
<dbReference type="PANTHER" id="PTHR31734">
    <property type="entry name" value="AUXIN-RESPONSIVE PROTEIN IAA17"/>
    <property type="match status" value="1"/>
</dbReference>
<keyword evidence="6 8" id="KW-0539">Nucleus</keyword>
<protein>
    <recommendedName>
        <fullName evidence="8">Auxin-responsive protein</fullName>
    </recommendedName>
</protein>
<evidence type="ECO:0000256" key="4">
    <source>
        <dbReference type="ARBA" id="ARBA00023015"/>
    </source>
</evidence>
<name>A0A0D6R528_ARACU</name>
<sequence length="258" mass="27873">MGGMTRDEEEQELKETELTLGLPGAADSAQRTSKRGFSEALNAFPDHAKWAEFSDVEAAKSSQQRGASFPAKLTGSSVTDDRGADEDNSPPDSDSPPPKARAVGWPPLKTFQKRVTLTSSSFSSKVPLPSTTSNVNLASGSKSREDALFVKVLMDGAPYLRKMDLKMYSSYQELVAALEKMITTFTMGQGGSLGLGGGKLMNGSTLVTTYEDKDGDWMLVGDVPWEMFLDSCKKLRIMKGSDAIGLAPRAIEKNKTRT</sequence>
<dbReference type="InterPro" id="IPR053793">
    <property type="entry name" value="PB1-like"/>
</dbReference>
<evidence type="ECO:0000259" key="10">
    <source>
        <dbReference type="PROSITE" id="PS51745"/>
    </source>
</evidence>
<feature type="domain" description="PB1" evidence="10">
    <location>
        <begin position="147"/>
        <end position="240"/>
    </location>
</feature>
<feature type="region of interest" description="Disordered" evidence="9">
    <location>
        <begin position="55"/>
        <end position="106"/>
    </location>
</feature>
<evidence type="ECO:0000256" key="1">
    <source>
        <dbReference type="ARBA" id="ARBA00004123"/>
    </source>
</evidence>